<dbReference type="Proteomes" id="UP000308768">
    <property type="component" value="Unassembled WGS sequence"/>
</dbReference>
<dbReference type="InterPro" id="IPR036865">
    <property type="entry name" value="CRAL-TRIO_dom_sf"/>
</dbReference>
<dbReference type="Gene3D" id="3.80.10.10">
    <property type="entry name" value="Ribonuclease Inhibitor"/>
    <property type="match status" value="1"/>
</dbReference>
<reference evidence="3 4" key="1">
    <citation type="submission" date="2017-03" db="EMBL/GenBank/DDBJ databases">
        <title>Genomes of endolithic fungi from Antarctica.</title>
        <authorList>
            <person name="Coleine C."/>
            <person name="Masonjones S."/>
            <person name="Stajich J.E."/>
        </authorList>
    </citation>
    <scope>NUCLEOTIDE SEQUENCE [LARGE SCALE GENOMIC DNA]</scope>
    <source>
        <strain evidence="3 4">CCFEE 5187</strain>
    </source>
</reference>
<dbReference type="PANTHER" id="PTHR45657">
    <property type="entry name" value="CRAL-TRIO DOMAIN-CONTAINING PROTEIN YKL091C-RELATED"/>
    <property type="match status" value="1"/>
</dbReference>
<accession>A0A4V5NFP4</accession>
<dbReference type="CDD" id="cd00170">
    <property type="entry name" value="SEC14"/>
    <property type="match status" value="1"/>
</dbReference>
<dbReference type="Gene3D" id="3.40.525.10">
    <property type="entry name" value="CRAL-TRIO lipid binding domain"/>
    <property type="match status" value="1"/>
</dbReference>
<proteinExistence type="predicted"/>
<comment type="caution">
    <text evidence="3">The sequence shown here is derived from an EMBL/GenBank/DDBJ whole genome shotgun (WGS) entry which is preliminary data.</text>
</comment>
<gene>
    <name evidence="3" type="ORF">B0A49_03352</name>
</gene>
<feature type="region of interest" description="Disordered" evidence="1">
    <location>
        <begin position="1"/>
        <end position="70"/>
    </location>
</feature>
<keyword evidence="4" id="KW-1185">Reference proteome</keyword>
<organism evidence="3 4">
    <name type="scientific">Cryomyces minteri</name>
    <dbReference type="NCBI Taxonomy" id="331657"/>
    <lineage>
        <taxon>Eukaryota</taxon>
        <taxon>Fungi</taxon>
        <taxon>Dikarya</taxon>
        <taxon>Ascomycota</taxon>
        <taxon>Pezizomycotina</taxon>
        <taxon>Dothideomycetes</taxon>
        <taxon>Dothideomycetes incertae sedis</taxon>
        <taxon>Cryomyces</taxon>
    </lineage>
</organism>
<dbReference type="SUPFAM" id="SSF52087">
    <property type="entry name" value="CRAL/TRIO domain"/>
    <property type="match status" value="1"/>
</dbReference>
<name>A0A4V5NFP4_9PEZI</name>
<dbReference type="Pfam" id="PF03765">
    <property type="entry name" value="CRAL_TRIO_N"/>
    <property type="match status" value="1"/>
</dbReference>
<dbReference type="EMBL" id="NAJN01000536">
    <property type="protein sequence ID" value="TKA71889.1"/>
    <property type="molecule type" value="Genomic_DNA"/>
</dbReference>
<dbReference type="Gene3D" id="1.10.8.20">
    <property type="entry name" value="N-terminal domain of phosphatidylinositol transfer protein sec14p"/>
    <property type="match status" value="1"/>
</dbReference>
<feature type="region of interest" description="Disordered" evidence="1">
    <location>
        <begin position="770"/>
        <end position="897"/>
    </location>
</feature>
<feature type="compositionally biased region" description="Polar residues" evidence="1">
    <location>
        <begin position="824"/>
        <end position="847"/>
    </location>
</feature>
<dbReference type="PANTHER" id="PTHR45657:SF3">
    <property type="entry name" value="TRANSPORTER, PUTATIVE (AFU_ORTHOLOGUE AFUA_5G09260)-RELATED"/>
    <property type="match status" value="1"/>
</dbReference>
<dbReference type="PROSITE" id="PS50191">
    <property type="entry name" value="CRAL_TRIO"/>
    <property type="match status" value="1"/>
</dbReference>
<dbReference type="InterPro" id="IPR032675">
    <property type="entry name" value="LRR_dom_sf"/>
</dbReference>
<dbReference type="InterPro" id="IPR051026">
    <property type="entry name" value="PI/PC_transfer"/>
</dbReference>
<evidence type="ECO:0000256" key="1">
    <source>
        <dbReference type="SAM" id="MobiDB-lite"/>
    </source>
</evidence>
<feature type="compositionally biased region" description="Polar residues" evidence="1">
    <location>
        <begin position="770"/>
        <end position="783"/>
    </location>
</feature>
<sequence length="976" mass="108537">MASRAKQGESIRPVTKLKKRGKPAEPSSDFNSSGPSAAKHVDKRRRVEQSSPSKRTALAEKSTNIPSIPFDVPCDADGFPDFISYNHEVDSSQDGSNPLETSFDRLRLDIFNKLEQHHKARDHPDLQKVRSAKTSDDLARLLSDHGWWTPFVLGLFTDKPVREMSLSRSVDALSSPSPYLAQLFRQGTFSQLSTLDLSGIPLSLNDVSLLRLLPRLVSLNIANTSATDHHLLHLATHAATLTHLDLSNNAAINDDCRVPLTALYKLENLHLRGTEITVPCLRLLVYALPPECRFVTLPQPCLDHLNGREKRYCAATPAGYVQDPRQVPNLTLAMLKRNLELHKEANRDVQLTGGKVDLVDRLMDLLCARVADGRIAKRDSPKATFHPVDAMAHRSHSHDTDLARIESYQYPAAHIGHLSPPQQAALDSFKQLCQRQGYYRPAGPQGEASHDDETLLRYLRARKFDPKQAFGQFKDTEDWRKENELDRLYDTIDVDEYEETRKLYPQWTGRRDKRGIPVYVFEVGGLNSKAVSAYEHSTSRHPSVSTKIPTKMLRLFALYENLTSFVMPLCSGIPDRPHPETPISQSNNIVDISKVGLKQFWNLKQHMQDASTLATAHYPETLDRIFIIGAPSFFPTVWGWIKRWFDPITVSKIFILSSSNMRSTLEQYIEPANIPKKYGGQLDFEFGMMPVLEPIIQKNLQWEAPSMQKSNKTFPTGPIRWKETGNGDIVAIAVGSEHGKERNRTIATLQRRSSKPDVTFGMNANTNTLARPNALYRTTTGVSTHPPDHPDMYNTNEPSPPAESPPAGPGAAGTFTLPYRDPFASTSSAAPDRQGTSATKYEQQGYTHASGKMAEGTPAVNDHGHGDKTVTMDPRTVGQAPKEYPGPDTEEPKETSYVTQAKEVATNAYESAASAAGSASQTVMAAVGYGASQTTGTQPKHEEALKRHEDSRVDRIEGQDIEEFLRARYASEPAGT</sequence>
<dbReference type="InterPro" id="IPR036273">
    <property type="entry name" value="CRAL/TRIO_N_dom_sf"/>
</dbReference>
<feature type="compositionally biased region" description="Basic and acidic residues" evidence="1">
    <location>
        <begin position="939"/>
        <end position="951"/>
    </location>
</feature>
<feature type="domain" description="CRAL-TRIO" evidence="2">
    <location>
        <begin position="496"/>
        <end position="686"/>
    </location>
</feature>
<feature type="compositionally biased region" description="Pro residues" evidence="1">
    <location>
        <begin position="798"/>
        <end position="808"/>
    </location>
</feature>
<dbReference type="InterPro" id="IPR001251">
    <property type="entry name" value="CRAL-TRIO_dom"/>
</dbReference>
<dbReference type="SUPFAM" id="SSF52047">
    <property type="entry name" value="RNI-like"/>
    <property type="match status" value="1"/>
</dbReference>
<dbReference type="SUPFAM" id="SSF46938">
    <property type="entry name" value="CRAL/TRIO N-terminal domain"/>
    <property type="match status" value="1"/>
</dbReference>
<dbReference type="STRING" id="331657.A0A4V5NFP4"/>
<evidence type="ECO:0000259" key="2">
    <source>
        <dbReference type="PROSITE" id="PS50191"/>
    </source>
</evidence>
<dbReference type="AlphaFoldDB" id="A0A4V5NFP4"/>
<dbReference type="InterPro" id="IPR011074">
    <property type="entry name" value="CRAL/TRIO_N_dom"/>
</dbReference>
<evidence type="ECO:0000313" key="4">
    <source>
        <dbReference type="Proteomes" id="UP000308768"/>
    </source>
</evidence>
<dbReference type="SMART" id="SM00516">
    <property type="entry name" value="SEC14"/>
    <property type="match status" value="1"/>
</dbReference>
<evidence type="ECO:0000313" key="3">
    <source>
        <dbReference type="EMBL" id="TKA71889.1"/>
    </source>
</evidence>
<protein>
    <recommendedName>
        <fullName evidence="2">CRAL-TRIO domain-containing protein</fullName>
    </recommendedName>
</protein>
<dbReference type="OrthoDB" id="30289at2759"/>
<dbReference type="SMART" id="SM01100">
    <property type="entry name" value="CRAL_TRIO_N"/>
    <property type="match status" value="1"/>
</dbReference>
<dbReference type="Pfam" id="PF00650">
    <property type="entry name" value="CRAL_TRIO"/>
    <property type="match status" value="1"/>
</dbReference>
<feature type="region of interest" description="Disordered" evidence="1">
    <location>
        <begin position="932"/>
        <end position="951"/>
    </location>
</feature>